<gene>
    <name evidence="5" type="ORF">SNAT2548_LOCUS26173</name>
</gene>
<dbReference type="SUPFAM" id="SSF53098">
    <property type="entry name" value="Ribonuclease H-like"/>
    <property type="match status" value="1"/>
</dbReference>
<dbReference type="EMBL" id="CAJNDS010002421">
    <property type="protein sequence ID" value="CAE7467900.1"/>
    <property type="molecule type" value="Genomic_DNA"/>
</dbReference>
<feature type="compositionally biased region" description="Pro residues" evidence="2">
    <location>
        <begin position="244"/>
        <end position="254"/>
    </location>
</feature>
<accession>A0A812S7K7</accession>
<dbReference type="InterPro" id="IPR036397">
    <property type="entry name" value="RNaseH_sf"/>
</dbReference>
<dbReference type="Gene3D" id="3.30.420.10">
    <property type="entry name" value="Ribonuclease H-like superfamily/Ribonuclease H"/>
    <property type="match status" value="1"/>
</dbReference>
<dbReference type="InterPro" id="IPR002156">
    <property type="entry name" value="RNaseH_domain"/>
</dbReference>
<dbReference type="Proteomes" id="UP000604046">
    <property type="component" value="Unassembled WGS sequence"/>
</dbReference>
<feature type="domain" description="C2H2-type" evidence="3">
    <location>
        <begin position="1751"/>
        <end position="1779"/>
    </location>
</feature>
<evidence type="ECO:0000313" key="5">
    <source>
        <dbReference type="EMBL" id="CAE7467900.1"/>
    </source>
</evidence>
<dbReference type="InterPro" id="IPR012337">
    <property type="entry name" value="RNaseH-like_sf"/>
</dbReference>
<evidence type="ECO:0000256" key="1">
    <source>
        <dbReference type="PROSITE-ProRule" id="PRU00042"/>
    </source>
</evidence>
<dbReference type="GO" id="GO:0008270">
    <property type="term" value="F:zinc ion binding"/>
    <property type="evidence" value="ECO:0007669"/>
    <property type="project" value="UniProtKB-KW"/>
</dbReference>
<evidence type="ECO:0000259" key="3">
    <source>
        <dbReference type="PROSITE" id="PS50157"/>
    </source>
</evidence>
<protein>
    <recommendedName>
        <fullName evidence="7">C2H2-type domain-containing protein</fullName>
    </recommendedName>
</protein>
<name>A0A812S7K7_9DINO</name>
<feature type="domain" description="RNase H type-1" evidence="4">
    <location>
        <begin position="426"/>
        <end position="584"/>
    </location>
</feature>
<dbReference type="GO" id="GO:0003676">
    <property type="term" value="F:nucleic acid binding"/>
    <property type="evidence" value="ECO:0007669"/>
    <property type="project" value="InterPro"/>
</dbReference>
<dbReference type="PROSITE" id="PS50157">
    <property type="entry name" value="ZINC_FINGER_C2H2_2"/>
    <property type="match status" value="1"/>
</dbReference>
<organism evidence="5 6">
    <name type="scientific">Symbiodinium natans</name>
    <dbReference type="NCBI Taxonomy" id="878477"/>
    <lineage>
        <taxon>Eukaryota</taxon>
        <taxon>Sar</taxon>
        <taxon>Alveolata</taxon>
        <taxon>Dinophyceae</taxon>
        <taxon>Suessiales</taxon>
        <taxon>Symbiodiniaceae</taxon>
        <taxon>Symbiodinium</taxon>
    </lineage>
</organism>
<dbReference type="GO" id="GO:0004523">
    <property type="term" value="F:RNA-DNA hybrid ribonuclease activity"/>
    <property type="evidence" value="ECO:0007669"/>
    <property type="project" value="InterPro"/>
</dbReference>
<feature type="region of interest" description="Disordered" evidence="2">
    <location>
        <begin position="1068"/>
        <end position="1088"/>
    </location>
</feature>
<reference evidence="5" key="1">
    <citation type="submission" date="2021-02" db="EMBL/GenBank/DDBJ databases">
        <authorList>
            <person name="Dougan E. K."/>
            <person name="Rhodes N."/>
            <person name="Thang M."/>
            <person name="Chan C."/>
        </authorList>
    </citation>
    <scope>NUCLEOTIDE SEQUENCE</scope>
</reference>
<dbReference type="PROSITE" id="PS00028">
    <property type="entry name" value="ZINC_FINGER_C2H2_1"/>
    <property type="match status" value="1"/>
</dbReference>
<evidence type="ECO:0000256" key="2">
    <source>
        <dbReference type="SAM" id="MobiDB-lite"/>
    </source>
</evidence>
<evidence type="ECO:0008006" key="7">
    <source>
        <dbReference type="Google" id="ProtNLM"/>
    </source>
</evidence>
<dbReference type="Gene3D" id="3.60.10.10">
    <property type="entry name" value="Endonuclease/exonuclease/phosphatase"/>
    <property type="match status" value="1"/>
</dbReference>
<keyword evidence="1" id="KW-0479">Metal-binding</keyword>
<dbReference type="InterPro" id="IPR013087">
    <property type="entry name" value="Znf_C2H2_type"/>
</dbReference>
<keyword evidence="1" id="KW-0863">Zinc-finger</keyword>
<evidence type="ECO:0000313" key="6">
    <source>
        <dbReference type="Proteomes" id="UP000604046"/>
    </source>
</evidence>
<feature type="compositionally biased region" description="Basic and acidic residues" evidence="2">
    <location>
        <begin position="285"/>
        <end position="296"/>
    </location>
</feature>
<evidence type="ECO:0000259" key="4">
    <source>
        <dbReference type="PROSITE" id="PS50879"/>
    </source>
</evidence>
<proteinExistence type="predicted"/>
<keyword evidence="6" id="KW-1185">Reference proteome</keyword>
<feature type="region of interest" description="Disordered" evidence="2">
    <location>
        <begin position="235"/>
        <end position="309"/>
    </location>
</feature>
<sequence>MSTYTALLKLSRLGGATQAVSLCNCNGNVQAFNMGLFSSVRPMPLLLMETQEQHGQLDAEPLSSLDSEQIGIADLAATASWKRRWKPFPWCCEDLMGWMFKWLAASIQNWYTWQFLWALTLSSNALLGAALLHALFHAVWLKGGRCNADPLIRGGRRITGRNLNLLLALSFTKPAGAMIGSNCDHNRWTAKPTTTPDASRNDDISFLRWQTGDFFPDDVASCWRIFGEAETQTLAANRPEQEDPPPTEPRPPLPAIYGNGSLNDDDDSSSETDTSRTRTPPPRPGNEDQNDHDTDSRQSQSEGSQLRRDMESWNCDTLLRVSPKEMWIEACGNLRCFLDGCVTMEQTSIQQPESHILNLSELVGPVGYDISGEPGPKMVDAKAAAQLFIPWSVNWRQNLPDEAELHESTKQACAGLCPLQNTCQDDQLHVEIYSDGSFSGNANCGWGVAVVVHGESTGCISLITTIAGKVPVSESDPFFLGADEYGASQAERTALIWGALWALQDHNITPWAKLTFVFDNTAAGFSAGGLWKLGEDRLSRNMRGVHQLLATYRMPWIVNYRHQKSHQGHPWNELADVLAGRAAKGLAGATEPPVLIASTLQEAGPEWLWVLASPAITNVMPIDGSGAIRWTENQWKQSGPAISSKELIPCTTTTLKGERAQIRTSCVTANTQGMCNKYPFFEEQLLDSFNVVCLQESKMKEGFTESSRFLRYASPSNNVWGCEIWLNKIWGIGQTAGKPLLIGRDDVRVLMSKPRILAIAIDTSLAKCIILSAHCPHQLRPHTKKISFFNDLDELAAMFATYSLVLIGIDLNGRVPGQFGYATGTIETDPPDEIGEKFAAWVDQQALANTINFRRCAFWTGAHLEDFDLGNKQEDHFPLALTLDWQSNIAGPETRIQRKRIDKAKLKSPQGAKILQTELAGFHGPAWQADIDVHCRCLEMKLHQVIDEHFIAPSNGPRATYITAATWDLRCTRLALKRRVHMTSWDKKWIAIQAAFQKWRTGTDLLSQWWHKRDLLYDVYAAALSFSGWRLKQQLQQDKNAYLADVAKAYGGLNGSDIQKKLKSAGIGRRSRATGTKNLSHIHGHDDGRTRREELDTLWLDHFSKQEMGQVMTIDTFLQEAASNTVPIDELYMDVDLVPTCNEVERLCQSTATGKAPGLDNLPGELFCAAPQALARFYQPLMAKAILAIRQPIQWRGGLLHDCYKGAGSATDPDSYRSLFVSSVAGKMYHRHLRQRLGNFAADNLADLHLGAKKGAPVTLAALSALLLTKYCKADKWSYGLLFLDIKSAYYRVVRELAVGPLADDSTIIRIFQRFGLEAGDLHDLMQTIKDGGVFAECHMSSHLRHLAKDLMHNSWFVTPYSKGNCLSRTVTGSRPGETWADLIFSFIFKRVLESVRQYATDDGALLQLPFSGEQMPWGVQQQEMVAFLAAAWADDAVFPTAGKDAHDMVQQMQTTAKAVMRACLAHGLEPNLKPGKTSILLCLRGRGSRKTATEFFGDGGKSLVCTNAQGEFRIPVVPQYKHLGGVLDHGGDGIAEARRRAAVASAAFEAKAKQLFLNSHIDKETRYKLFPGTVVSTYFNLGLWTPFGKAWDILSKSFSKLARKLLRPDVDRDNFFRLPPAVVFEKTGIYPLEIYAAQRRIGLLRGIIMAGGDVSWALLQTERQWVQQLQMDFHTVLPCADRRPDFTPATWPLWWHLLKSDYDKVKDGYKKGAASAFKQYLAREAVRLHLAQMHREAYRCTGYFRSEYPWVCAPCSKGFGTKAGLATHFFAVHGRRAAYRYTASGSVCRSCGRDFHGYPRLLLHLRASVKCVMTLRSQGHLLPTPHPGIDSRFWRQACTDQYNPAPPRQVQPPVPFPEAAAVMMHEIVDQAYYDICNLFLDLGEFDDQIDGHAFLLEAFAKFPLFPAECFRIAARIREDLRQLKEAQVVAIWPIEQYNWMMDSLQEFEDRFTGFAFDETDEMILDDLGAFTLDTDWHAMIRHLDRQRPSQVTPEVTFRLSCDWEAGFSQPSNVMDVPALCEVSHSAKLLRRVWGRIVQGYPTYLAAPATFRQHALFAPFKAAAEGHRLYIIAT</sequence>
<comment type="caution">
    <text evidence="5">The sequence shown here is derived from an EMBL/GenBank/DDBJ whole genome shotgun (WGS) entry which is preliminary data.</text>
</comment>
<dbReference type="InterPro" id="IPR036691">
    <property type="entry name" value="Endo/exonu/phosph_ase_sf"/>
</dbReference>
<keyword evidence="1" id="KW-0862">Zinc</keyword>
<dbReference type="PROSITE" id="PS50879">
    <property type="entry name" value="RNASE_H_1"/>
    <property type="match status" value="1"/>
</dbReference>
<dbReference type="OrthoDB" id="415521at2759"/>